<keyword evidence="5" id="KW-0238">DNA-binding</keyword>
<dbReference type="Pfam" id="PF00158">
    <property type="entry name" value="Sigma54_activat"/>
    <property type="match status" value="1"/>
</dbReference>
<keyword evidence="4" id="KW-0805">Transcription regulation</keyword>
<dbReference type="PROSITE" id="PS00675">
    <property type="entry name" value="SIGMA54_INTERACT_1"/>
    <property type="match status" value="1"/>
</dbReference>
<dbReference type="PROSITE" id="PS00676">
    <property type="entry name" value="SIGMA54_INTERACT_2"/>
    <property type="match status" value="1"/>
</dbReference>
<proteinExistence type="predicted"/>
<dbReference type="PANTHER" id="PTHR32071">
    <property type="entry name" value="TRANSCRIPTIONAL REGULATORY PROTEIN"/>
    <property type="match status" value="1"/>
</dbReference>
<dbReference type="SUPFAM" id="SSF46689">
    <property type="entry name" value="Homeodomain-like"/>
    <property type="match status" value="1"/>
</dbReference>
<keyword evidence="2" id="KW-0058">Aromatic hydrocarbons catabolism</keyword>
<name>A0A1H6ZQX1_9FIRM</name>
<evidence type="ECO:0000256" key="1">
    <source>
        <dbReference type="ARBA" id="ARBA00022741"/>
    </source>
</evidence>
<dbReference type="NCBIfam" id="TIGR04381">
    <property type="entry name" value="HTH_TypR"/>
    <property type="match status" value="1"/>
</dbReference>
<dbReference type="EMBL" id="FNZK01000009">
    <property type="protein sequence ID" value="SEJ52132.1"/>
    <property type="molecule type" value="Genomic_DNA"/>
</dbReference>
<dbReference type="InterPro" id="IPR003593">
    <property type="entry name" value="AAA+_ATPase"/>
</dbReference>
<dbReference type="InterPro" id="IPR027417">
    <property type="entry name" value="P-loop_NTPase"/>
</dbReference>
<evidence type="ECO:0000313" key="9">
    <source>
        <dbReference type="EMBL" id="SEJ52132.1"/>
    </source>
</evidence>
<dbReference type="Pfam" id="PF25601">
    <property type="entry name" value="AAA_lid_14"/>
    <property type="match status" value="1"/>
</dbReference>
<dbReference type="Gene3D" id="1.10.8.60">
    <property type="match status" value="1"/>
</dbReference>
<dbReference type="PROSITE" id="PS50045">
    <property type="entry name" value="SIGMA54_INTERACT_4"/>
    <property type="match status" value="1"/>
</dbReference>
<dbReference type="InterPro" id="IPR025662">
    <property type="entry name" value="Sigma_54_int_dom_ATP-bd_1"/>
</dbReference>
<dbReference type="Proteomes" id="UP000199662">
    <property type="component" value="Unassembled WGS sequence"/>
</dbReference>
<keyword evidence="3" id="KW-0067">ATP-binding</keyword>
<protein>
    <recommendedName>
        <fullName evidence="7">HTH-type transcriptional regulatory protein TyrR</fullName>
    </recommendedName>
</protein>
<dbReference type="GO" id="GO:0005524">
    <property type="term" value="F:ATP binding"/>
    <property type="evidence" value="ECO:0007669"/>
    <property type="project" value="UniProtKB-KW"/>
</dbReference>
<keyword evidence="1" id="KW-0547">Nucleotide-binding</keyword>
<evidence type="ECO:0000256" key="5">
    <source>
        <dbReference type="ARBA" id="ARBA00023125"/>
    </source>
</evidence>
<dbReference type="PANTHER" id="PTHR32071:SF57">
    <property type="entry name" value="C4-DICARBOXYLATE TRANSPORT TRANSCRIPTIONAL REGULATORY PROTEIN DCTD"/>
    <property type="match status" value="1"/>
</dbReference>
<dbReference type="InterPro" id="IPR025944">
    <property type="entry name" value="Sigma_54_int_dom_CS"/>
</dbReference>
<evidence type="ECO:0000313" key="10">
    <source>
        <dbReference type="Proteomes" id="UP000199662"/>
    </source>
</evidence>
<evidence type="ECO:0000256" key="3">
    <source>
        <dbReference type="ARBA" id="ARBA00022840"/>
    </source>
</evidence>
<evidence type="ECO:0000256" key="7">
    <source>
        <dbReference type="ARBA" id="ARBA00029500"/>
    </source>
</evidence>
<evidence type="ECO:0000256" key="2">
    <source>
        <dbReference type="ARBA" id="ARBA00022797"/>
    </source>
</evidence>
<dbReference type="InterPro" id="IPR002078">
    <property type="entry name" value="Sigma_54_int"/>
</dbReference>
<feature type="domain" description="Sigma-54 factor interaction" evidence="8">
    <location>
        <begin position="16"/>
        <end position="246"/>
    </location>
</feature>
<dbReference type="GO" id="GO:0003677">
    <property type="term" value="F:DNA binding"/>
    <property type="evidence" value="ECO:0007669"/>
    <property type="project" value="UniProtKB-KW"/>
</dbReference>
<dbReference type="STRING" id="84035.SAMN05660742_109102"/>
<dbReference type="FunFam" id="3.40.50.300:FF:000006">
    <property type="entry name" value="DNA-binding transcriptional regulator NtrC"/>
    <property type="match status" value="1"/>
</dbReference>
<dbReference type="GO" id="GO:0006355">
    <property type="term" value="P:regulation of DNA-templated transcription"/>
    <property type="evidence" value="ECO:0007669"/>
    <property type="project" value="InterPro"/>
</dbReference>
<dbReference type="CDD" id="cd00009">
    <property type="entry name" value="AAA"/>
    <property type="match status" value="1"/>
</dbReference>
<accession>A0A1H6ZQX1</accession>
<dbReference type="InterPro" id="IPR030828">
    <property type="entry name" value="HTH_TyrR"/>
</dbReference>
<dbReference type="SMART" id="SM00382">
    <property type="entry name" value="AAA"/>
    <property type="match status" value="1"/>
</dbReference>
<keyword evidence="6" id="KW-0804">Transcription</keyword>
<evidence type="ECO:0000256" key="6">
    <source>
        <dbReference type="ARBA" id="ARBA00023163"/>
    </source>
</evidence>
<dbReference type="Pfam" id="PF18024">
    <property type="entry name" value="HTH_50"/>
    <property type="match status" value="1"/>
</dbReference>
<evidence type="ECO:0000259" key="8">
    <source>
        <dbReference type="PROSITE" id="PS50045"/>
    </source>
</evidence>
<dbReference type="InterPro" id="IPR025943">
    <property type="entry name" value="Sigma_54_int_dom_ATP-bd_2"/>
</dbReference>
<dbReference type="SUPFAM" id="SSF52540">
    <property type="entry name" value="P-loop containing nucleoside triphosphate hydrolases"/>
    <property type="match status" value="1"/>
</dbReference>
<dbReference type="PROSITE" id="PS00688">
    <property type="entry name" value="SIGMA54_INTERACT_3"/>
    <property type="match status" value="1"/>
</dbReference>
<keyword evidence="10" id="KW-1185">Reference proteome</keyword>
<dbReference type="InterPro" id="IPR009057">
    <property type="entry name" value="Homeodomain-like_sf"/>
</dbReference>
<gene>
    <name evidence="9" type="ORF">SAMN05660742_109102</name>
</gene>
<organism evidence="9 10">
    <name type="scientific">Propionispira arboris</name>
    <dbReference type="NCBI Taxonomy" id="84035"/>
    <lineage>
        <taxon>Bacteria</taxon>
        <taxon>Bacillati</taxon>
        <taxon>Bacillota</taxon>
        <taxon>Negativicutes</taxon>
        <taxon>Selenomonadales</taxon>
        <taxon>Selenomonadaceae</taxon>
        <taxon>Propionispira</taxon>
    </lineage>
</organism>
<sequence>MYQKLTEQPIFKFDEILHTSKIMQKVINLAKSYAYNDSTVLIRGETGTGKELFARALHSASSRSENIFVPINCAAIPDTLLESELFGYEDGAFTGATKGGKQGLFELANGGTLFLDEIGEVSAHLQVKLLRVLQERKIRRIGSRREFSINVRLLAATNRNLEAMIEEGTFREDLYYRLNVIPLFLPPLRERKEDIIVLAQSFLQRFSSKLHKHADSINEQALQVLTDYHWPGNIRELENVMERAVNVVETKIITPEHLMLGRHAANLEPILPAVPEKGLADILAEKEREILCRALCHYHTSRKLGTVLGLSHTSVLKKLQKYGLSFEQFKAK</sequence>
<dbReference type="Gene3D" id="1.10.10.60">
    <property type="entry name" value="Homeodomain-like"/>
    <property type="match status" value="1"/>
</dbReference>
<reference evidence="9 10" key="1">
    <citation type="submission" date="2016-10" db="EMBL/GenBank/DDBJ databases">
        <authorList>
            <person name="de Groot N.N."/>
        </authorList>
    </citation>
    <scope>NUCLEOTIDE SEQUENCE [LARGE SCALE GENOMIC DNA]</scope>
    <source>
        <strain evidence="9 10">DSM 2179</strain>
    </source>
</reference>
<dbReference type="InterPro" id="IPR058031">
    <property type="entry name" value="AAA_lid_NorR"/>
</dbReference>
<dbReference type="RefSeq" id="WP_245741366.1">
    <property type="nucleotide sequence ID" value="NZ_FNZK01000009.1"/>
</dbReference>
<dbReference type="Gene3D" id="3.40.50.300">
    <property type="entry name" value="P-loop containing nucleotide triphosphate hydrolases"/>
    <property type="match status" value="1"/>
</dbReference>
<dbReference type="AlphaFoldDB" id="A0A1H6ZQX1"/>
<evidence type="ECO:0000256" key="4">
    <source>
        <dbReference type="ARBA" id="ARBA00023015"/>
    </source>
</evidence>